<feature type="region of interest" description="Disordered" evidence="1">
    <location>
        <begin position="99"/>
        <end position="144"/>
    </location>
</feature>
<keyword evidence="3" id="KW-1185">Reference proteome</keyword>
<dbReference type="RefSeq" id="WP_245279338.1">
    <property type="nucleotide sequence ID" value="NZ_JBAFUR010000003.1"/>
</dbReference>
<accession>A0ABW6ZGL2</accession>
<evidence type="ECO:0000313" key="2">
    <source>
        <dbReference type="EMBL" id="MFG1252955.1"/>
    </source>
</evidence>
<organism evidence="2 3">
    <name type="scientific">Xanthobacter aminoxidans</name>
    <dbReference type="NCBI Taxonomy" id="186280"/>
    <lineage>
        <taxon>Bacteria</taxon>
        <taxon>Pseudomonadati</taxon>
        <taxon>Pseudomonadota</taxon>
        <taxon>Alphaproteobacteria</taxon>
        <taxon>Hyphomicrobiales</taxon>
        <taxon>Xanthobacteraceae</taxon>
        <taxon>Xanthobacter</taxon>
    </lineage>
</organism>
<reference evidence="2 3" key="1">
    <citation type="submission" date="2024-02" db="EMBL/GenBank/DDBJ databases">
        <title>Expansion and revision of Xanthobacter and proposal of Roseixanthobacter gen. nov.</title>
        <authorList>
            <person name="Soltysiak M.P.M."/>
            <person name="Jalihal A."/>
            <person name="Ory A."/>
            <person name="Chrisophersen C."/>
            <person name="Lee A.D."/>
            <person name="Boulton J."/>
            <person name="Springer M."/>
        </authorList>
    </citation>
    <scope>NUCLEOTIDE SEQUENCE [LARGE SCALE GENOMIC DNA]</scope>
    <source>
        <strain evidence="2 3">CB5</strain>
    </source>
</reference>
<evidence type="ECO:0000256" key="1">
    <source>
        <dbReference type="SAM" id="MobiDB-lite"/>
    </source>
</evidence>
<dbReference type="InterPro" id="IPR010921">
    <property type="entry name" value="Trp_repressor/repl_initiator"/>
</dbReference>
<evidence type="ECO:0000313" key="3">
    <source>
        <dbReference type="Proteomes" id="UP001604043"/>
    </source>
</evidence>
<protein>
    <submittedName>
        <fullName evidence="2">Helix-turn-helix domain-containing protein</fullName>
    </submittedName>
</protein>
<gene>
    <name evidence="2" type="ORF">V5F30_12150</name>
</gene>
<comment type="caution">
    <text evidence="2">The sequence shown here is derived from an EMBL/GenBank/DDBJ whole genome shotgun (WGS) entry which is preliminary data.</text>
</comment>
<proteinExistence type="predicted"/>
<sequence>MRAHDTHRSHSIAFKRQVAQEFISGETLHGLAKRHDLSCNLIRLWVQKHETGAFDEDAEAADRMQEYQMAYETFADVAESLPTFIDDVYNTKRRHSALGYLSPPVRGSSRPADGPNRSLTTVQLKGPTPIGAGSTPIESPCIGK</sequence>
<name>A0ABW6ZGL2_9HYPH</name>
<dbReference type="EMBL" id="JBAFUR010000003">
    <property type="protein sequence ID" value="MFG1252955.1"/>
    <property type="molecule type" value="Genomic_DNA"/>
</dbReference>
<dbReference type="SUPFAM" id="SSF48295">
    <property type="entry name" value="TrpR-like"/>
    <property type="match status" value="1"/>
</dbReference>
<dbReference type="Proteomes" id="UP001604043">
    <property type="component" value="Unassembled WGS sequence"/>
</dbReference>